<proteinExistence type="predicted"/>
<evidence type="ECO:0000256" key="1">
    <source>
        <dbReference type="SAM" id="Phobius"/>
    </source>
</evidence>
<dbReference type="Pfam" id="PF05656">
    <property type="entry name" value="DUF805"/>
    <property type="match status" value="1"/>
</dbReference>
<dbReference type="EMBL" id="JAUFQC010000001">
    <property type="protein sequence ID" value="MDN3610231.1"/>
    <property type="molecule type" value="Genomic_DNA"/>
</dbReference>
<comment type="caution">
    <text evidence="2">The sequence shown here is derived from an EMBL/GenBank/DDBJ whole genome shotgun (WGS) entry which is preliminary data.</text>
</comment>
<dbReference type="Proteomes" id="UP001238540">
    <property type="component" value="Unassembled WGS sequence"/>
</dbReference>
<keyword evidence="1" id="KW-0472">Membrane</keyword>
<feature type="transmembrane region" description="Helical" evidence="1">
    <location>
        <begin position="76"/>
        <end position="96"/>
    </location>
</feature>
<reference evidence="3" key="1">
    <citation type="journal article" date="2019" name="Int. J. Syst. Evol. Microbiol.">
        <title>The Global Catalogue of Microorganisms (GCM) 10K type strain sequencing project: providing services to taxonomists for standard genome sequencing and annotation.</title>
        <authorList>
            <consortium name="The Broad Institute Genomics Platform"/>
            <consortium name="The Broad Institute Genome Sequencing Center for Infectious Disease"/>
            <person name="Wu L."/>
            <person name="Ma J."/>
        </authorList>
    </citation>
    <scope>NUCLEOTIDE SEQUENCE [LARGE SCALE GENOMIC DNA]</scope>
    <source>
        <strain evidence="3">CECT 7398</strain>
    </source>
</reference>
<organism evidence="2 3">
    <name type="scientific">Vibrio ostreicida</name>
    <dbReference type="NCBI Taxonomy" id="526588"/>
    <lineage>
        <taxon>Bacteria</taxon>
        <taxon>Pseudomonadati</taxon>
        <taxon>Pseudomonadota</taxon>
        <taxon>Gammaproteobacteria</taxon>
        <taxon>Vibrionales</taxon>
        <taxon>Vibrionaceae</taxon>
        <taxon>Vibrio</taxon>
    </lineage>
</organism>
<feature type="transmembrane region" description="Helical" evidence="1">
    <location>
        <begin position="27"/>
        <end position="56"/>
    </location>
</feature>
<evidence type="ECO:0000313" key="2">
    <source>
        <dbReference type="EMBL" id="MDN3610231.1"/>
    </source>
</evidence>
<keyword evidence="1" id="KW-0812">Transmembrane</keyword>
<gene>
    <name evidence="2" type="ORF">QWZ16_11010</name>
</gene>
<dbReference type="PANTHER" id="PTHR34980">
    <property type="entry name" value="INNER MEMBRANE PROTEIN-RELATED-RELATED"/>
    <property type="match status" value="1"/>
</dbReference>
<keyword evidence="3" id="KW-1185">Reference proteome</keyword>
<dbReference type="PANTHER" id="PTHR34980:SF2">
    <property type="entry name" value="INNER MEMBRANE PROTEIN YHAH-RELATED"/>
    <property type="match status" value="1"/>
</dbReference>
<dbReference type="RefSeq" id="WP_076589399.1">
    <property type="nucleotide sequence ID" value="NZ_JABEYA020000001.1"/>
</dbReference>
<dbReference type="InterPro" id="IPR008523">
    <property type="entry name" value="DUF805"/>
</dbReference>
<accession>A0ABT8BTC4</accession>
<sequence>MQWYLTVIKKYAVVDGRARRKEYWMFVLFNIIFFFLLTMIDLMVGTLVLSSIYSLAMLVPNLTSAVRRLHDTGRSGWWLLATMVPFLGLVVVYFMVCDSDPKDNQYGCDPKELERLSA</sequence>
<protein>
    <submittedName>
        <fullName evidence="2">DUF805 domain-containing protein</fullName>
    </submittedName>
</protein>
<evidence type="ECO:0000313" key="3">
    <source>
        <dbReference type="Proteomes" id="UP001238540"/>
    </source>
</evidence>
<name>A0ABT8BTC4_9VIBR</name>
<keyword evidence="1" id="KW-1133">Transmembrane helix</keyword>